<accession>A0A9X3LNM9</accession>
<reference evidence="6" key="1">
    <citation type="submission" date="2022-02" db="EMBL/GenBank/DDBJ databases">
        <title>Corynebacterium sp. from urogenital microbiome.</title>
        <authorList>
            <person name="Cappelli E.A."/>
            <person name="Ribeiro T.G."/>
            <person name="Peixe L."/>
        </authorList>
    </citation>
    <scope>NUCLEOTIDE SEQUENCE</scope>
    <source>
        <strain evidence="6">C8Ua_174</strain>
    </source>
</reference>
<keyword evidence="2" id="KW-0808">Transferase</keyword>
<evidence type="ECO:0000313" key="6">
    <source>
        <dbReference type="EMBL" id="MCZ9289948.1"/>
    </source>
</evidence>
<dbReference type="InterPro" id="IPR023213">
    <property type="entry name" value="CAT-like_dom_sf"/>
</dbReference>
<dbReference type="SUPFAM" id="SSF52777">
    <property type="entry name" value="CoA-dependent acyltransferases"/>
    <property type="match status" value="2"/>
</dbReference>
<sequence>MQDNRAHLKPLPVPPLDATLPALRHAVSAVADADTLAATERTIEDFQANQGPALQSALEAFAADRDAANSSWLADRWLRDYLTVRTPLQTTSNVGFQINLRTETSGLDRAVDILRALALVHLKQADGSMPEEVDGRGNPLDANQWRCFNGALRIPRPDCDEVTFSELGTASRSIGMIVDGHVFDLRITDEQGRLASREQLRAILEVLRTNSDTAGSTTGDPAAPALDSRLSYLGSAALAEVPLPAETQATLRDQLFALHLIDDAQATDADLLRDLTFAPGHAWVYKPLTYEINLASNFAAMHVEHSTVDGATLVEAVRRVQEAVDSDAPTSPSADADVTPADVAPLELSPVAPAASIPTGDEYAVEIIEVPKLAKEELPFKFSADAMSQLILSIAQLLTFGRIRAVYEAVDMREYKAGRTECLRAVTPEAVAFAKQLVAGKPTVEALQEALNAHRNWVIGCKTGRGIDRHLWALSFTSEKQSGAPLALLADPGVKAARTDFLSTTSIGSDAHIIRYVFAPTIPNGFGVNYTPKATSIEYCLTFNRDKAEQPEQFQANLTRAAELLADFLRTL</sequence>
<feature type="domain" description="Choline/carnitine acyltransferase" evidence="5">
    <location>
        <begin position="11"/>
        <end position="559"/>
    </location>
</feature>
<dbReference type="InterPro" id="IPR042231">
    <property type="entry name" value="Cho/carn_acyl_trans_2"/>
</dbReference>
<dbReference type="PANTHER" id="PTHR22589:SF103">
    <property type="entry name" value="CARNITINE O-ACETYL-TRANSFERASE, ISOFORM A-RELATED"/>
    <property type="match status" value="1"/>
</dbReference>
<dbReference type="InterPro" id="IPR039551">
    <property type="entry name" value="Cho/carn_acyl_trans"/>
</dbReference>
<dbReference type="GO" id="GO:0019254">
    <property type="term" value="P:carnitine metabolic process, CoA-linked"/>
    <property type="evidence" value="ECO:0007669"/>
    <property type="project" value="TreeGrafter"/>
</dbReference>
<protein>
    <submittedName>
        <fullName evidence="6">Choline/carnitine O-acyltransferase</fullName>
    </submittedName>
</protein>
<keyword evidence="7" id="KW-1185">Reference proteome</keyword>
<dbReference type="Gene3D" id="3.30.559.10">
    <property type="entry name" value="Chloramphenicol acetyltransferase-like domain"/>
    <property type="match status" value="1"/>
</dbReference>
<dbReference type="RefSeq" id="WP_269944604.1">
    <property type="nucleotide sequence ID" value="NZ_JAKMUT010000005.1"/>
</dbReference>
<evidence type="ECO:0000256" key="1">
    <source>
        <dbReference type="ARBA" id="ARBA00005232"/>
    </source>
</evidence>
<evidence type="ECO:0000313" key="7">
    <source>
        <dbReference type="Proteomes" id="UP001146469"/>
    </source>
</evidence>
<evidence type="ECO:0000256" key="3">
    <source>
        <dbReference type="ARBA" id="ARBA00023315"/>
    </source>
</evidence>
<dbReference type="EMBL" id="JAKMUT010000005">
    <property type="protein sequence ID" value="MCZ9289948.1"/>
    <property type="molecule type" value="Genomic_DNA"/>
</dbReference>
<evidence type="ECO:0000256" key="2">
    <source>
        <dbReference type="ARBA" id="ARBA00022679"/>
    </source>
</evidence>
<dbReference type="Proteomes" id="UP001146469">
    <property type="component" value="Unassembled WGS sequence"/>
</dbReference>
<organism evidence="6 7">
    <name type="scientific">Corynebacterium evansiae</name>
    <dbReference type="NCBI Taxonomy" id="2913499"/>
    <lineage>
        <taxon>Bacteria</taxon>
        <taxon>Bacillati</taxon>
        <taxon>Actinomycetota</taxon>
        <taxon>Actinomycetes</taxon>
        <taxon>Mycobacteriales</taxon>
        <taxon>Corynebacteriaceae</taxon>
        <taxon>Corynebacterium</taxon>
    </lineage>
</organism>
<gene>
    <name evidence="6" type="ORF">L8V00_07000</name>
</gene>
<feature type="active site" description="Proton acceptor" evidence="4">
    <location>
        <position position="305"/>
    </location>
</feature>
<keyword evidence="3" id="KW-0012">Acyltransferase</keyword>
<dbReference type="AlphaFoldDB" id="A0A9X3LNM9"/>
<dbReference type="Pfam" id="PF00755">
    <property type="entry name" value="Carn_acyltransf"/>
    <property type="match status" value="1"/>
</dbReference>
<dbReference type="InterPro" id="IPR000542">
    <property type="entry name" value="Carn_acyl_trans"/>
</dbReference>
<dbReference type="GO" id="GO:0004092">
    <property type="term" value="F:carnitine O-acetyltransferase activity"/>
    <property type="evidence" value="ECO:0007669"/>
    <property type="project" value="TreeGrafter"/>
</dbReference>
<comment type="caution">
    <text evidence="6">The sequence shown here is derived from an EMBL/GenBank/DDBJ whole genome shotgun (WGS) entry which is preliminary data.</text>
</comment>
<name>A0A9X3LNM9_9CORY</name>
<dbReference type="Gene3D" id="3.30.559.70">
    <property type="entry name" value="Choline/Carnitine o-acyltransferase, domain 2"/>
    <property type="match status" value="1"/>
</dbReference>
<evidence type="ECO:0000256" key="4">
    <source>
        <dbReference type="PIRSR" id="PIRSR600542-1"/>
    </source>
</evidence>
<comment type="similarity">
    <text evidence="1">Belongs to the carnitine/choline acetyltransferase family.</text>
</comment>
<dbReference type="PANTHER" id="PTHR22589">
    <property type="entry name" value="CARNITINE O-ACYLTRANSFERASE"/>
    <property type="match status" value="1"/>
</dbReference>
<proteinExistence type="inferred from homology"/>
<evidence type="ECO:0000259" key="5">
    <source>
        <dbReference type="Pfam" id="PF00755"/>
    </source>
</evidence>